<feature type="region of interest" description="Disordered" evidence="5">
    <location>
        <begin position="487"/>
        <end position="508"/>
    </location>
</feature>
<gene>
    <name evidence="7" type="ORF">B0A49_05099</name>
</gene>
<sequence>MAKKRKAASGQVSGESKTQADEVSSSKLRVNTYRDVLDSEDEFHVNRDQILLDEAPEAKRRRKWQEQDEFLEPSDEEVLAYSSASDDDGVEEDASDDAEVAKTSKTRVRRASSSEASNAEEDEETTGGWGSSKRDYYNADVIETEQDALDEEDAAREIQRKQLQGMTEADFGFDETQWLDSGKVDGQAEDGVEEGAVVTEILPQLQITEQMGTAERLKLLKTRYPEFEPLSKEFQELHPSYHDLAKAAAAAEDMIRLKSLTKKNKKDTSPDAKVPLAVIKYRALATYLAALTMYFALLTSTSDDSMSNGVAMNPTELRDHPVMASMVKCRQVWLKAKNLRIEHVVSEATIGNELPAIQEEPEEGALQKSIGTRAVATIDERPASKPKRSKAKRAAERAAEVAQADAEARRAERMRKTEEELAALTSLTESHTRQKTAKAKASKAVAPLLDTQDSDFGEETELTAQEIAEKANRKKSLRFYTSQIAQKANKRGAAGRDAGGDADLPYKERLRDRQARLIAEAEKRGKRQGDARNELGGDSDDEDRRVAKELRGEAGAGNDDDYYDMVAARSAQKKSDKQALSAAHARASREGGVVVEKEQVGPDGHRAISYLIEKNKGLTPHRKKDVRNPRVKKKKAYEAKKKKLGSTRQVYKGGEGRGGYKGELTGIKSGLVKSVKL</sequence>
<evidence type="ECO:0000256" key="2">
    <source>
        <dbReference type="ARBA" id="ARBA00010979"/>
    </source>
</evidence>
<evidence type="ECO:0000256" key="3">
    <source>
        <dbReference type="ARBA" id="ARBA00022553"/>
    </source>
</evidence>
<comment type="subcellular location">
    <subcellularLocation>
        <location evidence="1">Nucleus</location>
    </subcellularLocation>
</comment>
<dbReference type="Pfam" id="PF09368">
    <property type="entry name" value="Sas10"/>
    <property type="match status" value="1"/>
</dbReference>
<feature type="compositionally biased region" description="Acidic residues" evidence="5">
    <location>
        <begin position="85"/>
        <end position="98"/>
    </location>
</feature>
<evidence type="ECO:0000259" key="6">
    <source>
        <dbReference type="Pfam" id="PF09368"/>
    </source>
</evidence>
<dbReference type="AlphaFoldDB" id="A0A4U0XC87"/>
<dbReference type="GO" id="GO:0000462">
    <property type="term" value="P:maturation of SSU-rRNA from tricistronic rRNA transcript (SSU-rRNA, 5.8S rRNA, LSU-rRNA)"/>
    <property type="evidence" value="ECO:0007669"/>
    <property type="project" value="TreeGrafter"/>
</dbReference>
<name>A0A4U0XC87_9PEZI</name>
<accession>A0A4U0XC87</accession>
<feature type="compositionally biased region" description="Basic and acidic residues" evidence="5">
    <location>
        <begin position="521"/>
        <end position="535"/>
    </location>
</feature>
<evidence type="ECO:0000313" key="7">
    <source>
        <dbReference type="EMBL" id="TKA73761.1"/>
    </source>
</evidence>
<feature type="compositionally biased region" description="Polar residues" evidence="5">
    <location>
        <begin position="10"/>
        <end position="29"/>
    </location>
</feature>
<evidence type="ECO:0000313" key="8">
    <source>
        <dbReference type="Proteomes" id="UP000308768"/>
    </source>
</evidence>
<dbReference type="Proteomes" id="UP000308768">
    <property type="component" value="Unassembled WGS sequence"/>
</dbReference>
<feature type="compositionally biased region" description="Acidic residues" evidence="5">
    <location>
        <begin position="67"/>
        <end position="78"/>
    </location>
</feature>
<feature type="region of interest" description="Disordered" evidence="5">
    <location>
        <begin position="521"/>
        <end position="544"/>
    </location>
</feature>
<evidence type="ECO:0000256" key="5">
    <source>
        <dbReference type="SAM" id="MobiDB-lite"/>
    </source>
</evidence>
<proteinExistence type="inferred from homology"/>
<dbReference type="Pfam" id="PF04000">
    <property type="entry name" value="Sas10_Utp3"/>
    <property type="match status" value="1"/>
</dbReference>
<feature type="domain" description="Sas10 C-terminal" evidence="6">
    <location>
        <begin position="603"/>
        <end position="677"/>
    </location>
</feature>
<dbReference type="OrthoDB" id="1924577at2759"/>
<dbReference type="PANTHER" id="PTHR13237">
    <property type="entry name" value="SOMETHING ABOUT SILENCING PROTEIN 10-RELATED"/>
    <property type="match status" value="1"/>
</dbReference>
<dbReference type="EMBL" id="NAJN01000409">
    <property type="protein sequence ID" value="TKA73761.1"/>
    <property type="molecule type" value="Genomic_DNA"/>
</dbReference>
<feature type="region of interest" description="Disordered" evidence="5">
    <location>
        <begin position="569"/>
        <end position="595"/>
    </location>
</feature>
<feature type="region of interest" description="Disordered" evidence="5">
    <location>
        <begin position="614"/>
        <end position="663"/>
    </location>
</feature>
<keyword evidence="4" id="KW-0539">Nucleus</keyword>
<protein>
    <recommendedName>
        <fullName evidence="6">Sas10 C-terminal domain-containing protein</fullName>
    </recommendedName>
</protein>
<feature type="region of interest" description="Disordered" evidence="5">
    <location>
        <begin position="1"/>
        <end position="134"/>
    </location>
</feature>
<evidence type="ECO:0000256" key="1">
    <source>
        <dbReference type="ARBA" id="ARBA00004123"/>
    </source>
</evidence>
<keyword evidence="8" id="KW-1185">Reference proteome</keyword>
<comment type="caution">
    <text evidence="7">The sequence shown here is derived from an EMBL/GenBank/DDBJ whole genome shotgun (WGS) entry which is preliminary data.</text>
</comment>
<dbReference type="PANTHER" id="PTHR13237:SF8">
    <property type="entry name" value="SOMETHING ABOUT SILENCING PROTEIN 10"/>
    <property type="match status" value="1"/>
</dbReference>
<evidence type="ECO:0000256" key="4">
    <source>
        <dbReference type="ARBA" id="ARBA00023242"/>
    </source>
</evidence>
<reference evidence="7 8" key="1">
    <citation type="submission" date="2017-03" db="EMBL/GenBank/DDBJ databases">
        <title>Genomes of endolithic fungi from Antarctica.</title>
        <authorList>
            <person name="Coleine C."/>
            <person name="Masonjones S."/>
            <person name="Stajich J.E."/>
        </authorList>
    </citation>
    <scope>NUCLEOTIDE SEQUENCE [LARGE SCALE GENOMIC DNA]</scope>
    <source>
        <strain evidence="7 8">CCFEE 5187</strain>
    </source>
</reference>
<comment type="similarity">
    <text evidence="2">Belongs to the SAS10 family.</text>
</comment>
<feature type="region of interest" description="Disordered" evidence="5">
    <location>
        <begin position="374"/>
        <end position="444"/>
    </location>
</feature>
<dbReference type="STRING" id="331657.A0A4U0XC87"/>
<feature type="compositionally biased region" description="Basic and acidic residues" evidence="5">
    <location>
        <begin position="406"/>
        <end position="419"/>
    </location>
</feature>
<dbReference type="InterPro" id="IPR018972">
    <property type="entry name" value="Sas10_C_dom"/>
</dbReference>
<feature type="compositionally biased region" description="Basic residues" evidence="5">
    <location>
        <begin position="619"/>
        <end position="645"/>
    </location>
</feature>
<dbReference type="InterPro" id="IPR007146">
    <property type="entry name" value="Sas10/Utp3/C1D"/>
</dbReference>
<dbReference type="GO" id="GO:0032040">
    <property type="term" value="C:small-subunit processome"/>
    <property type="evidence" value="ECO:0007669"/>
    <property type="project" value="TreeGrafter"/>
</dbReference>
<organism evidence="7 8">
    <name type="scientific">Cryomyces minteri</name>
    <dbReference type="NCBI Taxonomy" id="331657"/>
    <lineage>
        <taxon>Eukaryota</taxon>
        <taxon>Fungi</taxon>
        <taxon>Dikarya</taxon>
        <taxon>Ascomycota</taxon>
        <taxon>Pezizomycotina</taxon>
        <taxon>Dothideomycetes</taxon>
        <taxon>Dothideomycetes incertae sedis</taxon>
        <taxon>Cryomyces</taxon>
    </lineage>
</organism>
<keyword evidence="3" id="KW-0597">Phosphoprotein</keyword>